<dbReference type="InterPro" id="IPR011990">
    <property type="entry name" value="TPR-like_helical_dom_sf"/>
</dbReference>
<gene>
    <name evidence="3" type="ORF">PSTT_05895</name>
</gene>
<accession>A0A2S4VM80</accession>
<feature type="compositionally biased region" description="Polar residues" evidence="2">
    <location>
        <begin position="711"/>
        <end position="724"/>
    </location>
</feature>
<dbReference type="Gene3D" id="1.25.40.10">
    <property type="entry name" value="Tetratricopeptide repeat domain"/>
    <property type="match status" value="1"/>
</dbReference>
<comment type="caution">
    <text evidence="3">The sequence shown here is derived from an EMBL/GenBank/DDBJ whole genome shotgun (WGS) entry which is preliminary data.</text>
</comment>
<proteinExistence type="predicted"/>
<name>A0A2S4VM80_9BASI</name>
<protein>
    <submittedName>
        <fullName evidence="3">Uncharacterized protein</fullName>
    </submittedName>
</protein>
<feature type="compositionally biased region" description="Low complexity" evidence="2">
    <location>
        <begin position="163"/>
        <end position="177"/>
    </location>
</feature>
<dbReference type="SMART" id="SM00671">
    <property type="entry name" value="SEL1"/>
    <property type="match status" value="4"/>
</dbReference>
<dbReference type="InterPro" id="IPR006597">
    <property type="entry name" value="Sel1-like"/>
</dbReference>
<evidence type="ECO:0000256" key="2">
    <source>
        <dbReference type="SAM" id="MobiDB-lite"/>
    </source>
</evidence>
<sequence length="799" mass="88035">MDLALKLSFTRNYDEPSAHKKSRLSLVGVIENHTHELGKPRLFKTKGNKLKPLSNLLQATSIQNKMAHSYYPQQTRPSLPPVPPQLKHHNSTGNQQSRPPLPPVPSNYRAQAAAEQQHHHQQQQHHYQVPPPIVTPFALTADNLRQIDYSNTPGAPPPPPQSQPIRSQSAAPPRSSSGQGGYPATAPLSRAHSHQNQQTQPSSRGLPFLDTSSYGFPQPQSARSDPPSPGANKPIALPVIDLEFLRTQYELHFRNQPDLNAQVQWASKVFKFIERNQGLESNIGPSSPLLIHERRPAPSSQISDPLLVKYTDIALKTVLKNADGSNPHLGNGGAEALYLRGDLYSTGAFPSYVSKDPMLAFRDFEAAAHLGFYLAWFRIGREYEACEDWDRAIGAYEHGLAFEECACVYALGMSYLLGQMNLPVDLVQAAVYLKKAAQLANEETPQPAYIYGMILAGEFESLPQIPQEILPPNLSESRYMIEKAAYLGFAAAQYKIGWCYEYSQITCPFDPALSVEYYSLASQQGESEADMALSKWFLCGADGHFAANEPLAVTFAEKAARRGLGSAMTTGWEGSLEWYQRAWQEGGNEDARERLASLGEGGHMMSRQQHEQHLDQKLVRKHTMAASRNPGDRMGPSSGGRRRETMRMVEDARRVAESGVLGTRQTSHGDSPPSPPVSVPTTPGSAYPPSHNGTHKNHNHGSLNGHGPNIRQPSTPPHHNQQQARPLGHKPSTGHMINRLNSFQLSDDGPAPPPPSDRPDHINTNRAGDAANKTQFTSFADMGIQTAKAKKTEECIIYI</sequence>
<feature type="region of interest" description="Disordered" evidence="2">
    <location>
        <begin position="147"/>
        <end position="234"/>
    </location>
</feature>
<organism evidence="3 4">
    <name type="scientific">Puccinia striiformis</name>
    <dbReference type="NCBI Taxonomy" id="27350"/>
    <lineage>
        <taxon>Eukaryota</taxon>
        <taxon>Fungi</taxon>
        <taxon>Dikarya</taxon>
        <taxon>Basidiomycota</taxon>
        <taxon>Pucciniomycotina</taxon>
        <taxon>Pucciniomycetes</taxon>
        <taxon>Pucciniales</taxon>
        <taxon>Pucciniaceae</taxon>
        <taxon>Puccinia</taxon>
    </lineage>
</organism>
<dbReference type="PANTHER" id="PTHR46430">
    <property type="entry name" value="PROTEIN SKT5-RELATED"/>
    <property type="match status" value="1"/>
</dbReference>
<reference evidence="3" key="1">
    <citation type="submission" date="2017-12" db="EMBL/GenBank/DDBJ databases">
        <title>Gene loss provides genomic basis for host adaptation in cereal stripe rust fungi.</title>
        <authorList>
            <person name="Xia C."/>
        </authorList>
    </citation>
    <scope>NUCLEOTIDE SEQUENCE [LARGE SCALE GENOMIC DNA]</scope>
    <source>
        <strain evidence="3">93-210</strain>
    </source>
</reference>
<dbReference type="InterPro" id="IPR051726">
    <property type="entry name" value="Chitin_Synth_Reg"/>
</dbReference>
<dbReference type="AlphaFoldDB" id="A0A2S4VM80"/>
<feature type="compositionally biased region" description="Polar residues" evidence="2">
    <location>
        <begin position="194"/>
        <end position="203"/>
    </location>
</feature>
<keyword evidence="1" id="KW-0677">Repeat</keyword>
<dbReference type="EMBL" id="PKSL01000044">
    <property type="protein sequence ID" value="POW10651.1"/>
    <property type="molecule type" value="Genomic_DNA"/>
</dbReference>
<feature type="compositionally biased region" description="Basic and acidic residues" evidence="2">
    <location>
        <begin position="641"/>
        <end position="656"/>
    </location>
</feature>
<evidence type="ECO:0000313" key="3">
    <source>
        <dbReference type="EMBL" id="POW10651.1"/>
    </source>
</evidence>
<dbReference type="VEuPathDB" id="FungiDB:PSTT_05895"/>
<evidence type="ECO:0000256" key="1">
    <source>
        <dbReference type="ARBA" id="ARBA00022737"/>
    </source>
</evidence>
<dbReference type="Proteomes" id="UP000239156">
    <property type="component" value="Unassembled WGS sequence"/>
</dbReference>
<dbReference type="Pfam" id="PF08238">
    <property type="entry name" value="Sel1"/>
    <property type="match status" value="5"/>
</dbReference>
<keyword evidence="4" id="KW-1185">Reference proteome</keyword>
<evidence type="ECO:0000313" key="4">
    <source>
        <dbReference type="Proteomes" id="UP000239156"/>
    </source>
</evidence>
<dbReference type="VEuPathDB" id="FungiDB:PSHT_04281"/>
<feature type="region of interest" description="Disordered" evidence="2">
    <location>
        <begin position="623"/>
        <end position="767"/>
    </location>
</feature>
<feature type="region of interest" description="Disordered" evidence="2">
    <location>
        <begin position="70"/>
        <end position="127"/>
    </location>
</feature>
<dbReference type="PANTHER" id="PTHR46430:SF2">
    <property type="entry name" value="CHITIN SYNTHASE REGULATORY FACTOR 4"/>
    <property type="match status" value="1"/>
</dbReference>
<feature type="compositionally biased region" description="Polar residues" evidence="2">
    <location>
        <begin position="210"/>
        <end position="223"/>
    </location>
</feature>
<dbReference type="SUPFAM" id="SSF81901">
    <property type="entry name" value="HCP-like"/>
    <property type="match status" value="2"/>
</dbReference>